<dbReference type="EMBL" id="JAPFRF010000018">
    <property type="protein sequence ID" value="KAJ7308241.1"/>
    <property type="molecule type" value="Genomic_DNA"/>
</dbReference>
<accession>A0A9Q1ASS2</accession>
<reference evidence="2" key="1">
    <citation type="journal article" date="2023" name="DNA Res.">
        <title>Chromosome-level genome assembly of Phrynocephalus forsythii using third-generation DNA sequencing and Hi-C analysis.</title>
        <authorList>
            <person name="Qi Y."/>
            <person name="Zhao W."/>
            <person name="Zhao Y."/>
            <person name="Niu C."/>
            <person name="Cao S."/>
            <person name="Zhang Y."/>
        </authorList>
    </citation>
    <scope>NUCLEOTIDE SEQUENCE</scope>
    <source>
        <tissue evidence="2">Muscle</tissue>
    </source>
</reference>
<evidence type="ECO:0000313" key="2">
    <source>
        <dbReference type="EMBL" id="KAJ7308241.1"/>
    </source>
</evidence>
<dbReference type="OrthoDB" id="9041854at2759"/>
<name>A0A9Q1ASS2_9SAUR</name>
<comment type="caution">
    <text evidence="2">The sequence shown here is derived from an EMBL/GenBank/DDBJ whole genome shotgun (WGS) entry which is preliminary data.</text>
</comment>
<evidence type="ECO:0000313" key="3">
    <source>
        <dbReference type="Proteomes" id="UP001142489"/>
    </source>
</evidence>
<protein>
    <submittedName>
        <fullName evidence="2">Uncharacterized protein</fullName>
    </submittedName>
</protein>
<dbReference type="Proteomes" id="UP001142489">
    <property type="component" value="Unassembled WGS sequence"/>
</dbReference>
<keyword evidence="3" id="KW-1185">Reference proteome</keyword>
<dbReference type="AlphaFoldDB" id="A0A9Q1ASS2"/>
<organism evidence="2 3">
    <name type="scientific">Phrynocephalus forsythii</name>
    <dbReference type="NCBI Taxonomy" id="171643"/>
    <lineage>
        <taxon>Eukaryota</taxon>
        <taxon>Metazoa</taxon>
        <taxon>Chordata</taxon>
        <taxon>Craniata</taxon>
        <taxon>Vertebrata</taxon>
        <taxon>Euteleostomi</taxon>
        <taxon>Lepidosauria</taxon>
        <taxon>Squamata</taxon>
        <taxon>Bifurcata</taxon>
        <taxon>Unidentata</taxon>
        <taxon>Episquamata</taxon>
        <taxon>Toxicofera</taxon>
        <taxon>Iguania</taxon>
        <taxon>Acrodonta</taxon>
        <taxon>Agamidae</taxon>
        <taxon>Agaminae</taxon>
        <taxon>Phrynocephalus</taxon>
    </lineage>
</organism>
<evidence type="ECO:0000256" key="1">
    <source>
        <dbReference type="SAM" id="MobiDB-lite"/>
    </source>
</evidence>
<feature type="region of interest" description="Disordered" evidence="1">
    <location>
        <begin position="158"/>
        <end position="244"/>
    </location>
</feature>
<sequence>MLQLSCARCELQKEEKTQKKAFARPELLAEAAMPLGKAHQDPSGLPHIVWADVISRGPQDEAQRREAAKERRKYVRARLGPSNVHRESEGCRVSKNLEGTQLLRLQQMIREERQERGRGHQLAPLLPALENSASPGKRIIKTIQVDLHPLLEKVVEPSGSWPEDLTKGVPWGDGWPSSHHERSRGQDLRDGRVRDFLGGRRGDVGGGAEDHVDGTYGGIEGGEDQVDRKHGGPMDGEDHGEDLTHEGSHRTVMRTPIPFKVEGPLRDISWQAKGNFSETLGLGPKNSKASNRQQLPKNSLRAVTILQPQLSSPVFLPSLFPMLPLPTEAESSTGRPAAPSPDFQIPTRLLLRGLQETTTSQNHRVITGILSALREELMAADGPKAGDTGEKRNSFLDLPWIGPRRNGTTDAGQGALDAADGNRMQEMMRFAREGLDRRPRSIAPQFLLQP</sequence>
<feature type="compositionally biased region" description="Basic and acidic residues" evidence="1">
    <location>
        <begin position="178"/>
        <end position="213"/>
    </location>
</feature>
<gene>
    <name evidence="2" type="ORF">JRQ81_008765</name>
</gene>
<proteinExistence type="predicted"/>
<feature type="region of interest" description="Disordered" evidence="1">
    <location>
        <begin position="382"/>
        <end position="416"/>
    </location>
</feature>